<keyword evidence="3" id="KW-0349">Heme</keyword>
<sequence length="580" mass="62698">MDVLAGAIQGLQDMLSDAAVASGLSSWGVVLCSLLAVLVSAVFAEWLWTRLRYDMHKIPMAPNSVPVLGHLLLYWMHKDFTQWFLKFHDATKEPVLRVSIPHMRFIIVSDPAITQSILARTGPDNVPRKQPEYSVFDKATGLHGHHSILTEQNEEMWVAVRKALSPAYTPAANRENYTAALKAYGDVGRRISAAISKQQQMQRKAPAAAAAAADADVVRARDQDQGVVAQVTCAAAADVQVDHHLLAAAIQTQVEGLFGMDPSCGIDYLQAAADIETAIGIVHHHPAQPWLALAHGLAPWATPGGRQLRGARLRLANEVYEPIMRHVESCEGPSDLSLTACLRRLVDPHTGKPPCRERLLAEVGNQIMAPETAAHTISWILYCIATHPEAEAQLLAELKAAGLPCNGDLDAALAVLSQSFDALKGLPFLEAIINEAMRLYPAGASASPRLTERPTKIGPYLVPPGVTVFPSLFVVNNYSGSWGPDAREFKPQRWQNPEVAIDPVSGAPRFLPFSSGPKNCIGLALGQVVVRSAVAMLLSTFTFRPAARMGDHAEVMARSMLALTLKVEGGMWLAASPRTA</sequence>
<evidence type="ECO:0000313" key="5">
    <source>
        <dbReference type="EMBL" id="WIA18942.1"/>
    </source>
</evidence>
<dbReference type="InterPro" id="IPR001128">
    <property type="entry name" value="Cyt_P450"/>
</dbReference>
<dbReference type="PROSITE" id="PS00086">
    <property type="entry name" value="CYTOCHROME_P450"/>
    <property type="match status" value="1"/>
</dbReference>
<feature type="transmembrane region" description="Helical" evidence="4">
    <location>
        <begin position="24"/>
        <end position="48"/>
    </location>
</feature>
<accession>A0ABY8UCG5</accession>
<keyword evidence="4" id="KW-0472">Membrane</keyword>
<keyword evidence="4" id="KW-0812">Transmembrane</keyword>
<dbReference type="InterPro" id="IPR036396">
    <property type="entry name" value="Cyt_P450_sf"/>
</dbReference>
<evidence type="ECO:0000256" key="3">
    <source>
        <dbReference type="RuleBase" id="RU000461"/>
    </source>
</evidence>
<dbReference type="Gene3D" id="1.10.630.10">
    <property type="entry name" value="Cytochrome P450"/>
    <property type="match status" value="1"/>
</dbReference>
<dbReference type="Proteomes" id="UP001244341">
    <property type="component" value="Chromosome 10b"/>
</dbReference>
<name>A0ABY8UCG5_TETOB</name>
<dbReference type="SUPFAM" id="SSF48264">
    <property type="entry name" value="Cytochrome P450"/>
    <property type="match status" value="1"/>
</dbReference>
<keyword evidence="4" id="KW-1133">Transmembrane helix</keyword>
<dbReference type="CDD" id="cd00302">
    <property type="entry name" value="cytochrome_P450"/>
    <property type="match status" value="1"/>
</dbReference>
<evidence type="ECO:0000256" key="4">
    <source>
        <dbReference type="SAM" id="Phobius"/>
    </source>
</evidence>
<keyword evidence="3" id="KW-0503">Monooxygenase</keyword>
<dbReference type="EMBL" id="CP126217">
    <property type="protein sequence ID" value="WIA18942.1"/>
    <property type="molecule type" value="Genomic_DNA"/>
</dbReference>
<keyword evidence="6" id="KW-1185">Reference proteome</keyword>
<reference evidence="5 6" key="1">
    <citation type="submission" date="2023-05" db="EMBL/GenBank/DDBJ databases">
        <title>A 100% complete, gapless, phased diploid assembly of the Scenedesmus obliquus UTEX 3031 genome.</title>
        <authorList>
            <person name="Biondi T.C."/>
            <person name="Hanschen E.R."/>
            <person name="Kwon T."/>
            <person name="Eng W."/>
            <person name="Kruse C.P.S."/>
            <person name="Koehler S.I."/>
            <person name="Kunde Y."/>
            <person name="Gleasner C.D."/>
            <person name="You Mak K.T."/>
            <person name="Polle J."/>
            <person name="Hovde B.T."/>
            <person name="Starkenburg S.R."/>
        </authorList>
    </citation>
    <scope>NUCLEOTIDE SEQUENCE [LARGE SCALE GENOMIC DNA]</scope>
    <source>
        <strain evidence="5 6">DOE0152z</strain>
    </source>
</reference>
<dbReference type="InterPro" id="IPR017972">
    <property type="entry name" value="Cyt_P450_CS"/>
</dbReference>
<comment type="similarity">
    <text evidence="2 3">Belongs to the cytochrome P450 family.</text>
</comment>
<dbReference type="PRINTS" id="PR00385">
    <property type="entry name" value="P450"/>
</dbReference>
<comment type="cofactor">
    <cofactor evidence="1">
        <name>heme</name>
        <dbReference type="ChEBI" id="CHEBI:30413"/>
    </cofactor>
</comment>
<organism evidence="5 6">
    <name type="scientific">Tetradesmus obliquus</name>
    <name type="common">Green alga</name>
    <name type="synonym">Acutodesmus obliquus</name>
    <dbReference type="NCBI Taxonomy" id="3088"/>
    <lineage>
        <taxon>Eukaryota</taxon>
        <taxon>Viridiplantae</taxon>
        <taxon>Chlorophyta</taxon>
        <taxon>core chlorophytes</taxon>
        <taxon>Chlorophyceae</taxon>
        <taxon>CS clade</taxon>
        <taxon>Sphaeropleales</taxon>
        <taxon>Scenedesmaceae</taxon>
        <taxon>Tetradesmus</taxon>
    </lineage>
</organism>
<keyword evidence="3" id="KW-0560">Oxidoreductase</keyword>
<gene>
    <name evidence="5" type="ORF">OEZ85_003611</name>
</gene>
<dbReference type="InterPro" id="IPR050121">
    <property type="entry name" value="Cytochrome_P450_monoxygenase"/>
</dbReference>
<dbReference type="Pfam" id="PF00067">
    <property type="entry name" value="p450"/>
    <property type="match status" value="2"/>
</dbReference>
<dbReference type="PRINTS" id="PR00463">
    <property type="entry name" value="EP450I"/>
</dbReference>
<dbReference type="PANTHER" id="PTHR24305">
    <property type="entry name" value="CYTOCHROME P450"/>
    <property type="match status" value="1"/>
</dbReference>
<protein>
    <recommendedName>
        <fullName evidence="7">Cytochrome P450</fullName>
    </recommendedName>
</protein>
<proteinExistence type="inferred from homology"/>
<keyword evidence="3" id="KW-0408">Iron</keyword>
<evidence type="ECO:0000256" key="1">
    <source>
        <dbReference type="ARBA" id="ARBA00001971"/>
    </source>
</evidence>
<keyword evidence="3" id="KW-0479">Metal-binding</keyword>
<evidence type="ECO:0000256" key="2">
    <source>
        <dbReference type="ARBA" id="ARBA00010617"/>
    </source>
</evidence>
<evidence type="ECO:0008006" key="7">
    <source>
        <dbReference type="Google" id="ProtNLM"/>
    </source>
</evidence>
<evidence type="ECO:0000313" key="6">
    <source>
        <dbReference type="Proteomes" id="UP001244341"/>
    </source>
</evidence>
<dbReference type="InterPro" id="IPR002401">
    <property type="entry name" value="Cyt_P450_E_grp-I"/>
</dbReference>
<dbReference type="PANTHER" id="PTHR24305:SF166">
    <property type="entry name" value="CYTOCHROME P450 12A4, MITOCHONDRIAL-RELATED"/>
    <property type="match status" value="1"/>
</dbReference>